<evidence type="ECO:0000256" key="5">
    <source>
        <dbReference type="RuleBase" id="RU003560"/>
    </source>
</evidence>
<name>A0ABU3E2L2_9FLAO</name>
<dbReference type="CDD" id="cd00610">
    <property type="entry name" value="OAT_like"/>
    <property type="match status" value="1"/>
</dbReference>
<evidence type="ECO:0000256" key="3">
    <source>
        <dbReference type="ARBA" id="ARBA00022679"/>
    </source>
</evidence>
<keyword evidence="4 5" id="KW-0663">Pyridoxal phosphate</keyword>
<dbReference type="PIRSF" id="PIRSF000521">
    <property type="entry name" value="Transaminase_4ab_Lys_Orn"/>
    <property type="match status" value="1"/>
</dbReference>
<dbReference type="Proteomes" id="UP001261624">
    <property type="component" value="Unassembled WGS sequence"/>
</dbReference>
<comment type="cofactor">
    <cofactor evidence="1">
        <name>pyridoxal 5'-phosphate</name>
        <dbReference type="ChEBI" id="CHEBI:597326"/>
    </cofactor>
</comment>
<comment type="caution">
    <text evidence="6">The sequence shown here is derived from an EMBL/GenBank/DDBJ whole genome shotgun (WGS) entry which is preliminary data.</text>
</comment>
<keyword evidence="2 6" id="KW-0032">Aminotransferase</keyword>
<evidence type="ECO:0000256" key="4">
    <source>
        <dbReference type="ARBA" id="ARBA00022898"/>
    </source>
</evidence>
<dbReference type="GO" id="GO:0008483">
    <property type="term" value="F:transaminase activity"/>
    <property type="evidence" value="ECO:0007669"/>
    <property type="project" value="UniProtKB-KW"/>
</dbReference>
<keyword evidence="3" id="KW-0808">Transferase</keyword>
<dbReference type="EMBL" id="JAVRHM010000011">
    <property type="protein sequence ID" value="MDT0690213.1"/>
    <property type="molecule type" value="Genomic_DNA"/>
</dbReference>
<reference evidence="6 7" key="1">
    <citation type="submission" date="2023-09" db="EMBL/GenBank/DDBJ databases">
        <authorList>
            <person name="Rey-Velasco X."/>
        </authorList>
    </citation>
    <scope>NUCLEOTIDE SEQUENCE [LARGE SCALE GENOMIC DNA]</scope>
    <source>
        <strain evidence="6 7">F188</strain>
    </source>
</reference>
<dbReference type="InterPro" id="IPR049704">
    <property type="entry name" value="Aminotrans_3_PPA_site"/>
</dbReference>
<dbReference type="Gene3D" id="3.40.640.10">
    <property type="entry name" value="Type I PLP-dependent aspartate aminotransferase-like (Major domain)"/>
    <property type="match status" value="1"/>
</dbReference>
<evidence type="ECO:0000313" key="7">
    <source>
        <dbReference type="Proteomes" id="UP001261624"/>
    </source>
</evidence>
<comment type="similarity">
    <text evidence="5">Belongs to the class-III pyridoxal-phosphate-dependent aminotransferase family.</text>
</comment>
<protein>
    <submittedName>
        <fullName evidence="6">Aspartate aminotransferase family protein</fullName>
    </submittedName>
</protein>
<dbReference type="InterPro" id="IPR005814">
    <property type="entry name" value="Aminotrans_3"/>
</dbReference>
<dbReference type="PANTHER" id="PTHR11986">
    <property type="entry name" value="AMINOTRANSFERASE CLASS III"/>
    <property type="match status" value="1"/>
</dbReference>
<dbReference type="InterPro" id="IPR015421">
    <property type="entry name" value="PyrdxlP-dep_Trfase_major"/>
</dbReference>
<keyword evidence="7" id="KW-1185">Reference proteome</keyword>
<dbReference type="PROSITE" id="PS00600">
    <property type="entry name" value="AA_TRANSFER_CLASS_3"/>
    <property type="match status" value="1"/>
</dbReference>
<feature type="non-terminal residue" evidence="6">
    <location>
        <position position="401"/>
    </location>
</feature>
<sequence length="401" mass="44620">MNVHEDVRKRDKKFFGRGKPVMELEVTKVKGSFIYDAEGKEYVDFLGGAGVGNLGWDKEEIENVLRKNDRPSYVYPNFYYKPWTELAEILANITPGELSKSFRVTGGSEAVDASLLIAMMYTGRKKFLSLEGSYHGNTIGALSVASSSNRKKFPNLLSECEKIETPLNEEALNKVEDQLKNNEVAAFIMEPIVSNLGVIIPKEKFMSKLAEICKTHGTLLIMDEAVTGFGRTGKLFATEYYDIKPDIMIMAKALSAGHEGIGAVITTPEVAEKVEGKVGLYSSYGWHPTSTDVAIKTMHYILKNKDKIFKNISDKSEIFEEELSKIDFGKEIELRIKGLTIGIDVKDEEFASKIQESCLKHGLLINIQGSSLVLFPPMNIDSLTVTKGIDLLNKSVQNLHT</sequence>
<dbReference type="SUPFAM" id="SSF53383">
    <property type="entry name" value="PLP-dependent transferases"/>
    <property type="match status" value="1"/>
</dbReference>
<dbReference type="RefSeq" id="WP_311684509.1">
    <property type="nucleotide sequence ID" value="NZ_JAVRHM010000011.1"/>
</dbReference>
<evidence type="ECO:0000313" key="6">
    <source>
        <dbReference type="EMBL" id="MDT0690213.1"/>
    </source>
</evidence>
<dbReference type="Gene3D" id="3.90.1150.10">
    <property type="entry name" value="Aspartate Aminotransferase, domain 1"/>
    <property type="match status" value="1"/>
</dbReference>
<dbReference type="InterPro" id="IPR015422">
    <property type="entry name" value="PyrdxlP-dep_Trfase_small"/>
</dbReference>
<dbReference type="InterPro" id="IPR015424">
    <property type="entry name" value="PyrdxlP-dep_Trfase"/>
</dbReference>
<proteinExistence type="inferred from homology"/>
<evidence type="ECO:0000256" key="1">
    <source>
        <dbReference type="ARBA" id="ARBA00001933"/>
    </source>
</evidence>
<dbReference type="PANTHER" id="PTHR11986:SF79">
    <property type="entry name" value="ACETYLORNITHINE AMINOTRANSFERASE, MITOCHONDRIAL"/>
    <property type="match status" value="1"/>
</dbReference>
<organism evidence="6 7">
    <name type="scientific">Autumnicola patrickiae</name>
    <dbReference type="NCBI Taxonomy" id="3075591"/>
    <lineage>
        <taxon>Bacteria</taxon>
        <taxon>Pseudomonadati</taxon>
        <taxon>Bacteroidota</taxon>
        <taxon>Flavobacteriia</taxon>
        <taxon>Flavobacteriales</taxon>
        <taxon>Flavobacteriaceae</taxon>
        <taxon>Autumnicola</taxon>
    </lineage>
</organism>
<dbReference type="InterPro" id="IPR050103">
    <property type="entry name" value="Class-III_PLP-dep_AT"/>
</dbReference>
<accession>A0ABU3E2L2</accession>
<evidence type="ECO:0000256" key="2">
    <source>
        <dbReference type="ARBA" id="ARBA00022576"/>
    </source>
</evidence>
<gene>
    <name evidence="6" type="ORF">RM549_10490</name>
</gene>
<dbReference type="Pfam" id="PF00202">
    <property type="entry name" value="Aminotran_3"/>
    <property type="match status" value="1"/>
</dbReference>